<dbReference type="OrthoDB" id="10278426at2759"/>
<sequence length="201" mass="22477">MASPTGDPEVDALVQKTDEIVDGSALNYLQALHADLFPRQHQELGLAFQNFARLRSEVVQKDELIKQLTIERDDAKEDQKASQWQTSVYTFAAELVCFRPDRSVADEDISSLFLAVTVMAAGAENYSEMEERMRAPALQGKWVCLYTVTRTKGEEDRHFACGETCAKGNNTRCILIKSNQDQEDVAQKAGYVAVKWAPEAI</sequence>
<dbReference type="EMBL" id="JH921446">
    <property type="protein sequence ID" value="EKD14240.1"/>
    <property type="molecule type" value="Genomic_DNA"/>
</dbReference>
<proteinExistence type="predicted"/>
<dbReference type="AlphaFoldDB" id="K1WAF9"/>
<dbReference type="HOGENOM" id="CLU_1360667_0_0_1"/>
<accession>K1WAF9</accession>
<keyword evidence="2" id="KW-1185">Reference proteome</keyword>
<dbReference type="Proteomes" id="UP000006753">
    <property type="component" value="Unassembled WGS sequence"/>
</dbReference>
<dbReference type="InParanoid" id="K1WAF9"/>
<protein>
    <submittedName>
        <fullName evidence="1">Uncharacterized protein</fullName>
    </submittedName>
</protein>
<evidence type="ECO:0000313" key="1">
    <source>
        <dbReference type="EMBL" id="EKD14240.1"/>
    </source>
</evidence>
<evidence type="ECO:0000313" key="2">
    <source>
        <dbReference type="Proteomes" id="UP000006753"/>
    </source>
</evidence>
<gene>
    <name evidence="1" type="ORF">MBM_07470</name>
</gene>
<organism evidence="1 2">
    <name type="scientific">Marssonina brunnea f. sp. multigermtubi (strain MB_m1)</name>
    <name type="common">Marssonina leaf spot fungus</name>
    <dbReference type="NCBI Taxonomy" id="1072389"/>
    <lineage>
        <taxon>Eukaryota</taxon>
        <taxon>Fungi</taxon>
        <taxon>Dikarya</taxon>
        <taxon>Ascomycota</taxon>
        <taxon>Pezizomycotina</taxon>
        <taxon>Leotiomycetes</taxon>
        <taxon>Helotiales</taxon>
        <taxon>Drepanopezizaceae</taxon>
        <taxon>Drepanopeziza</taxon>
    </lineage>
</organism>
<reference evidence="1 2" key="1">
    <citation type="journal article" date="2012" name="BMC Genomics">
        <title>Sequencing the genome of Marssonina brunnea reveals fungus-poplar co-evolution.</title>
        <authorList>
            <person name="Zhu S."/>
            <person name="Cao Y.-Z."/>
            <person name="Jiang C."/>
            <person name="Tan B.-Y."/>
            <person name="Wang Z."/>
            <person name="Feng S."/>
            <person name="Zhang L."/>
            <person name="Su X.-H."/>
            <person name="Brejova B."/>
            <person name="Vinar T."/>
            <person name="Xu M."/>
            <person name="Wang M.-X."/>
            <person name="Zhang S.-G."/>
            <person name="Huang M.-R."/>
            <person name="Wu R."/>
            <person name="Zhou Y."/>
        </authorList>
    </citation>
    <scope>NUCLEOTIDE SEQUENCE [LARGE SCALE GENOMIC DNA]</scope>
    <source>
        <strain evidence="1 2">MB_m1</strain>
    </source>
</reference>
<dbReference type="KEGG" id="mbe:MBM_07470"/>
<name>K1WAF9_MARBU</name>